<feature type="region of interest" description="Disordered" evidence="1">
    <location>
        <begin position="1"/>
        <end position="64"/>
    </location>
</feature>
<gene>
    <name evidence="2" type="ORF">GCM10018781_65790</name>
</gene>
<protein>
    <submittedName>
        <fullName evidence="2">Uncharacterized protein</fullName>
    </submittedName>
</protein>
<organism evidence="2 3">
    <name type="scientific">Kitasatospora indigofera</name>
    <dbReference type="NCBI Taxonomy" id="67307"/>
    <lineage>
        <taxon>Bacteria</taxon>
        <taxon>Bacillati</taxon>
        <taxon>Actinomycetota</taxon>
        <taxon>Actinomycetes</taxon>
        <taxon>Kitasatosporales</taxon>
        <taxon>Streptomycetaceae</taxon>
        <taxon>Kitasatospora</taxon>
    </lineage>
</organism>
<keyword evidence="3" id="KW-1185">Reference proteome</keyword>
<accession>A0A919GD57</accession>
<reference evidence="2" key="2">
    <citation type="submission" date="2020-09" db="EMBL/GenBank/DDBJ databases">
        <authorList>
            <person name="Sun Q."/>
            <person name="Ohkuma M."/>
        </authorList>
    </citation>
    <scope>NUCLEOTIDE SEQUENCE</scope>
    <source>
        <strain evidence="2">JCM 4646</strain>
    </source>
</reference>
<reference evidence="2" key="1">
    <citation type="journal article" date="2014" name="Int. J. Syst. Evol. Microbiol.">
        <title>Complete genome sequence of Corynebacterium casei LMG S-19264T (=DSM 44701T), isolated from a smear-ripened cheese.</title>
        <authorList>
            <consortium name="US DOE Joint Genome Institute (JGI-PGF)"/>
            <person name="Walter F."/>
            <person name="Albersmeier A."/>
            <person name="Kalinowski J."/>
            <person name="Ruckert C."/>
        </authorList>
    </citation>
    <scope>NUCLEOTIDE SEQUENCE</scope>
    <source>
        <strain evidence="2">JCM 4646</strain>
    </source>
</reference>
<name>A0A919GD57_9ACTN</name>
<dbReference type="AlphaFoldDB" id="A0A919GD57"/>
<feature type="compositionally biased region" description="Basic and acidic residues" evidence="1">
    <location>
        <begin position="12"/>
        <end position="32"/>
    </location>
</feature>
<evidence type="ECO:0000313" key="3">
    <source>
        <dbReference type="Proteomes" id="UP000617734"/>
    </source>
</evidence>
<sequence length="64" mass="6489">MLTWAPLVAGGSERRAFGRGERDDSGEGDDRAGALGIPAPRPLDTAGLRSPALVTAQSGADGKL</sequence>
<dbReference type="Proteomes" id="UP000617734">
    <property type="component" value="Unassembled WGS sequence"/>
</dbReference>
<proteinExistence type="predicted"/>
<comment type="caution">
    <text evidence="2">The sequence shown here is derived from an EMBL/GenBank/DDBJ whole genome shotgun (WGS) entry which is preliminary data.</text>
</comment>
<evidence type="ECO:0000313" key="2">
    <source>
        <dbReference type="EMBL" id="GHH81978.1"/>
    </source>
</evidence>
<dbReference type="EMBL" id="BNBO01000056">
    <property type="protein sequence ID" value="GHH81978.1"/>
    <property type="molecule type" value="Genomic_DNA"/>
</dbReference>
<evidence type="ECO:0000256" key="1">
    <source>
        <dbReference type="SAM" id="MobiDB-lite"/>
    </source>
</evidence>